<feature type="compositionally biased region" description="Polar residues" evidence="1">
    <location>
        <begin position="35"/>
        <end position="50"/>
    </location>
</feature>
<protein>
    <submittedName>
        <fullName evidence="3">Uncharacterized protein</fullName>
    </submittedName>
</protein>
<reference evidence="3 4" key="1">
    <citation type="journal article" date="2022" name="Antonie Van Leeuwenhoek">
        <title>Whole genome sequencing of the halophilic Halomonas qaidamensis XH36, a novel species strain with high ectoine production.</title>
        <authorList>
            <person name="Zhang T."/>
            <person name="Cui T."/>
            <person name="Cao Y."/>
            <person name="Li Y."/>
            <person name="Li F."/>
            <person name="Zhu D."/>
            <person name="Xing J."/>
        </authorList>
    </citation>
    <scope>NUCLEOTIDE SEQUENCE [LARGE SCALE GENOMIC DNA]</scope>
    <source>
        <strain evidence="3 4">XH36</strain>
    </source>
</reference>
<keyword evidence="4" id="KW-1185">Reference proteome</keyword>
<dbReference type="RefSeq" id="WP_030071518.1">
    <property type="nucleotide sequence ID" value="NZ_CP080627.1"/>
</dbReference>
<evidence type="ECO:0000256" key="1">
    <source>
        <dbReference type="SAM" id="MobiDB-lite"/>
    </source>
</evidence>
<dbReference type="Proteomes" id="UP001163082">
    <property type="component" value="Chromosome"/>
</dbReference>
<evidence type="ECO:0000256" key="2">
    <source>
        <dbReference type="SAM" id="SignalP"/>
    </source>
</evidence>
<accession>A0ABY6JP55</accession>
<feature type="region of interest" description="Disordered" evidence="1">
    <location>
        <begin position="29"/>
        <end position="109"/>
    </location>
</feature>
<proteinExistence type="predicted"/>
<feature type="chain" id="PRO_5045346975" evidence="2">
    <location>
        <begin position="28"/>
        <end position="109"/>
    </location>
</feature>
<feature type="compositionally biased region" description="Acidic residues" evidence="1">
    <location>
        <begin position="98"/>
        <end position="109"/>
    </location>
</feature>
<organism evidence="3 4">
    <name type="scientific">Halomonas qaidamensis</name>
    <dbReference type="NCBI Taxonomy" id="2866211"/>
    <lineage>
        <taxon>Bacteria</taxon>
        <taxon>Pseudomonadati</taxon>
        <taxon>Pseudomonadota</taxon>
        <taxon>Gammaproteobacteria</taxon>
        <taxon>Oceanospirillales</taxon>
        <taxon>Halomonadaceae</taxon>
        <taxon>Halomonas</taxon>
    </lineage>
</organism>
<feature type="compositionally biased region" description="Basic and acidic residues" evidence="1">
    <location>
        <begin position="65"/>
        <end position="76"/>
    </location>
</feature>
<dbReference type="EMBL" id="CP080627">
    <property type="protein sequence ID" value="UYV19043.1"/>
    <property type="molecule type" value="Genomic_DNA"/>
</dbReference>
<evidence type="ECO:0000313" key="3">
    <source>
        <dbReference type="EMBL" id="UYV19043.1"/>
    </source>
</evidence>
<feature type="signal peptide" evidence="2">
    <location>
        <begin position="1"/>
        <end position="27"/>
    </location>
</feature>
<evidence type="ECO:0000313" key="4">
    <source>
        <dbReference type="Proteomes" id="UP001163082"/>
    </source>
</evidence>
<keyword evidence="2" id="KW-0732">Signal</keyword>
<gene>
    <name evidence="3" type="ORF">K1Y77_16630</name>
</gene>
<feature type="compositionally biased region" description="Low complexity" evidence="1">
    <location>
        <begin position="51"/>
        <end position="64"/>
    </location>
</feature>
<name>A0ABY6JP55_9GAMM</name>
<sequence length="109" mass="11240">MMSKELLKKAGILSVAFGLVASPAAFAQEPADPANNISPDEQPVGSQSDDASGTTGTAGSTGTGEYDKQDLTHDEGDNASDMEPNSMEHGESDAGYDSTEELPEENSGM</sequence>